<keyword evidence="1" id="KW-1133">Transmembrane helix</keyword>
<feature type="non-terminal residue" evidence="2">
    <location>
        <position position="1"/>
    </location>
</feature>
<feature type="non-terminal residue" evidence="2">
    <location>
        <position position="109"/>
    </location>
</feature>
<evidence type="ECO:0000313" key="2">
    <source>
        <dbReference type="EMBL" id="GMR55161.1"/>
    </source>
</evidence>
<evidence type="ECO:0000313" key="3">
    <source>
        <dbReference type="Proteomes" id="UP001328107"/>
    </source>
</evidence>
<comment type="caution">
    <text evidence="2">The sequence shown here is derived from an EMBL/GenBank/DDBJ whole genome shotgun (WGS) entry which is preliminary data.</text>
</comment>
<dbReference type="AlphaFoldDB" id="A0AAN5D1M9"/>
<feature type="transmembrane region" description="Helical" evidence="1">
    <location>
        <begin position="91"/>
        <end position="108"/>
    </location>
</feature>
<reference evidence="3" key="1">
    <citation type="submission" date="2022-10" db="EMBL/GenBank/DDBJ databases">
        <title>Genome assembly of Pristionchus species.</title>
        <authorList>
            <person name="Yoshida K."/>
            <person name="Sommer R.J."/>
        </authorList>
    </citation>
    <scope>NUCLEOTIDE SEQUENCE [LARGE SCALE GENOMIC DNA]</scope>
    <source>
        <strain evidence="3">RS5460</strain>
    </source>
</reference>
<dbReference type="Proteomes" id="UP001328107">
    <property type="component" value="Unassembled WGS sequence"/>
</dbReference>
<name>A0AAN5D1M9_9BILA</name>
<proteinExistence type="predicted"/>
<protein>
    <submittedName>
        <fullName evidence="2">Uncharacterized protein</fullName>
    </submittedName>
</protein>
<feature type="transmembrane region" description="Helical" evidence="1">
    <location>
        <begin position="60"/>
        <end position="84"/>
    </location>
</feature>
<dbReference type="EMBL" id="BTRK01000005">
    <property type="protein sequence ID" value="GMR55161.1"/>
    <property type="molecule type" value="Genomic_DNA"/>
</dbReference>
<evidence type="ECO:0000256" key="1">
    <source>
        <dbReference type="SAM" id="Phobius"/>
    </source>
</evidence>
<accession>A0AAN5D1M9</accession>
<keyword evidence="1" id="KW-0472">Membrane</keyword>
<keyword evidence="3" id="KW-1185">Reference proteome</keyword>
<sequence length="109" mass="12423">ARDYVENFWNGGSKECEIGILLIIEHSLLTTTKFDIDGCTCTIKEIAAERITLLSNRKGWAFFCSFIMVICVFAELMAAVLVIVSWIQPRLMKLVMTVVFAVNFFVFIF</sequence>
<keyword evidence="1" id="KW-0812">Transmembrane</keyword>
<organism evidence="2 3">
    <name type="scientific">Pristionchus mayeri</name>
    <dbReference type="NCBI Taxonomy" id="1317129"/>
    <lineage>
        <taxon>Eukaryota</taxon>
        <taxon>Metazoa</taxon>
        <taxon>Ecdysozoa</taxon>
        <taxon>Nematoda</taxon>
        <taxon>Chromadorea</taxon>
        <taxon>Rhabditida</taxon>
        <taxon>Rhabditina</taxon>
        <taxon>Diplogasteromorpha</taxon>
        <taxon>Diplogasteroidea</taxon>
        <taxon>Neodiplogasteridae</taxon>
        <taxon>Pristionchus</taxon>
    </lineage>
</organism>
<gene>
    <name evidence="2" type="ORF">PMAYCL1PPCAC_25356</name>
</gene>